<evidence type="ECO:0000256" key="11">
    <source>
        <dbReference type="ARBA" id="ARBA00022989"/>
    </source>
</evidence>
<dbReference type="InterPro" id="IPR004139">
    <property type="entry name" value="Glyco_trans_13"/>
</dbReference>
<keyword evidence="7" id="KW-0808">Transferase</keyword>
<dbReference type="GO" id="GO:0006487">
    <property type="term" value="P:protein N-linked glycosylation"/>
    <property type="evidence" value="ECO:0007669"/>
    <property type="project" value="TreeGrafter"/>
</dbReference>
<evidence type="ECO:0000256" key="2">
    <source>
        <dbReference type="ARBA" id="ARBA00004556"/>
    </source>
</evidence>
<comment type="similarity">
    <text evidence="4 20">Belongs to the glycosyltransferase 13 family.</text>
</comment>
<keyword evidence="6 20" id="KW-0328">Glycosyltransferase</keyword>
<dbReference type="AlphaFoldDB" id="A0A0P5H7U1"/>
<proteinExistence type="evidence at transcript level"/>
<keyword evidence="8" id="KW-0812">Transmembrane</keyword>
<dbReference type="UniPathway" id="UPA00378"/>
<evidence type="ECO:0000313" key="23">
    <source>
        <dbReference type="EMBL" id="SVE80737.1"/>
    </source>
</evidence>
<evidence type="ECO:0000313" key="21">
    <source>
        <dbReference type="EMBL" id="KAK4036588.1"/>
    </source>
</evidence>
<evidence type="ECO:0000256" key="12">
    <source>
        <dbReference type="ARBA" id="ARBA00023034"/>
    </source>
</evidence>
<reference evidence="21 24" key="2">
    <citation type="journal article" date="2023" name="Nucleic Acids Res.">
        <title>The hologenome of Daphnia magna reveals possible DNA methylation and microbiome-mediated evolution of the host genome.</title>
        <authorList>
            <person name="Chaturvedi A."/>
            <person name="Li X."/>
            <person name="Dhandapani V."/>
            <person name="Marshall H."/>
            <person name="Kissane S."/>
            <person name="Cuenca-Cambronero M."/>
            <person name="Asole G."/>
            <person name="Calvet F."/>
            <person name="Ruiz-Romero M."/>
            <person name="Marangio P."/>
            <person name="Guigo R."/>
            <person name="Rago D."/>
            <person name="Mirbahai L."/>
            <person name="Eastwood N."/>
            <person name="Colbourne J.K."/>
            <person name="Zhou J."/>
            <person name="Mallon E."/>
            <person name="Orsini L."/>
        </authorList>
    </citation>
    <scope>NUCLEOTIDE SEQUENCE [LARGE SCALE GENOMIC DNA]</scope>
    <source>
        <strain evidence="21">LRV0_1</strain>
    </source>
</reference>
<dbReference type="Proteomes" id="UP001234178">
    <property type="component" value="Unassembled WGS sequence"/>
</dbReference>
<dbReference type="PANTHER" id="PTHR10468">
    <property type="entry name" value="PROTEIN O-LINKED-MANNOSE BETA-1,2-N-ACETYLGLUCOSAMINYLTRANSFERASE 1/ALPHA-1,3-MANNOSYL-GLYCOPROTEIN 2-BETA-N-ACETYLGLUCOSAMINYLTRANSFERASE"/>
    <property type="match status" value="1"/>
</dbReference>
<evidence type="ECO:0000256" key="7">
    <source>
        <dbReference type="ARBA" id="ARBA00022679"/>
    </source>
</evidence>
<keyword evidence="9 20" id="KW-0479">Metal-binding</keyword>
<evidence type="ECO:0000256" key="18">
    <source>
        <dbReference type="ARBA" id="ARBA00041712"/>
    </source>
</evidence>
<evidence type="ECO:0000256" key="15">
    <source>
        <dbReference type="ARBA" id="ARBA00023211"/>
    </source>
</evidence>
<evidence type="ECO:0000313" key="24">
    <source>
        <dbReference type="Proteomes" id="UP001234178"/>
    </source>
</evidence>
<dbReference type="EC" id="2.4.1.101" evidence="17 20"/>
<accession>A0A0P5H7U1</accession>
<dbReference type="PANTHER" id="PTHR10468:SF0">
    <property type="entry name" value="ALPHA-1,3-MANNOSYL-GLYCOPROTEIN 2-BETA-N-ACETYLGLUCOSAMINYLTRANSFERASE"/>
    <property type="match status" value="1"/>
</dbReference>
<sequence length="453" mass="52488">MKYKRLGLIVAFCFVSWLVLALVIFSDNLSKKIDVETRKGSLLKYIQELELQISQQEETYKLLVEKLKKLTPRPENVVPAMELKRILDYEPRTSSLAIRKDVLQEKSVILPVLVFSCNRPDIRRSLDGLLKYRPEAKKFPIIVSQDCAHGATAKVIRSYSDASQVTYIQQPDQSEPIVPPGEAKFKGYFKIARHYLFGLKQIFRTFNYTAVIIVEDDLDVAPDFFSYFASTYQLLKNDPTLWCVSAWNDNGKATLVDMQQGSQLLYRSDFFPGLGWMITKELWDELEPKWPKSYWDDWMRRPEQRKDRACIRPEISRTRTFGKIGVSNGMFFDKHLKYIKLNEMPVDFSTQNLSHMVQTAYDADYFRHVYSLPVVSASDVRTNTNLPFDGPLRITYHTKDTFKNAAKLLGLMDDFKSGVPRTGYHGIVSVFLNGRRVYLAPHSNWKGYDLTWS</sequence>
<comment type="subcellular location">
    <subcellularLocation>
        <location evidence="2">Cytoplasm</location>
        <location evidence="2">Perinuclear region</location>
    </subcellularLocation>
    <subcellularLocation>
        <location evidence="1 20">Golgi apparatus membrane</location>
        <topology evidence="1 20">Single-pass type II membrane protein</topology>
    </subcellularLocation>
</comment>
<evidence type="ECO:0000256" key="8">
    <source>
        <dbReference type="ARBA" id="ARBA00022692"/>
    </source>
</evidence>
<dbReference type="FunFam" id="3.10.180.20:FF:000001">
    <property type="entry name" value="alpha-1,3-mannosyl-glycoprotein 2-beta-N-acetylglucosaminyltransferase"/>
    <property type="match status" value="1"/>
</dbReference>
<dbReference type="GO" id="GO:0003827">
    <property type="term" value="F:alpha-1,3-mannosylglycoprotein 2-beta-N-acetylglucosaminyltransferase activity"/>
    <property type="evidence" value="ECO:0007669"/>
    <property type="project" value="UniProtKB-UniRule"/>
</dbReference>
<organism evidence="22">
    <name type="scientific">Daphnia magna</name>
    <dbReference type="NCBI Taxonomy" id="35525"/>
    <lineage>
        <taxon>Eukaryota</taxon>
        <taxon>Metazoa</taxon>
        <taxon>Ecdysozoa</taxon>
        <taxon>Arthropoda</taxon>
        <taxon>Crustacea</taxon>
        <taxon>Branchiopoda</taxon>
        <taxon>Diplostraca</taxon>
        <taxon>Cladocera</taxon>
        <taxon>Anomopoda</taxon>
        <taxon>Daphniidae</taxon>
        <taxon>Daphnia</taxon>
    </lineage>
</organism>
<evidence type="ECO:0000256" key="20">
    <source>
        <dbReference type="RuleBase" id="RU368119"/>
    </source>
</evidence>
<evidence type="ECO:0000256" key="16">
    <source>
        <dbReference type="ARBA" id="ARBA00037706"/>
    </source>
</evidence>
<dbReference type="Gene3D" id="3.10.180.20">
    <property type="entry name" value="N-Acetylglucosaminyltransferase I, Domain 2"/>
    <property type="match status" value="1"/>
</dbReference>
<comment type="cofactor">
    <cofactor evidence="20">
        <name>Mn(2+)</name>
        <dbReference type="ChEBI" id="CHEBI:29035"/>
    </cofactor>
    <text evidence="20">The cofactor is mostly bound to the substrate.</text>
</comment>
<keyword evidence="14" id="KW-1015">Disulfide bond</keyword>
<dbReference type="EMBL" id="LR010510">
    <property type="protein sequence ID" value="SVE80129.1"/>
    <property type="molecule type" value="mRNA"/>
</dbReference>
<dbReference type="CDD" id="cd02514">
    <property type="entry name" value="GT13_GLCNAC-TI"/>
    <property type="match status" value="1"/>
</dbReference>
<evidence type="ECO:0000256" key="3">
    <source>
        <dbReference type="ARBA" id="ARBA00004922"/>
    </source>
</evidence>
<comment type="pathway">
    <text evidence="3 20">Protein modification; protein glycosylation.</text>
</comment>
<dbReference type="GO" id="GO:0048471">
    <property type="term" value="C:perinuclear region of cytoplasm"/>
    <property type="evidence" value="ECO:0007669"/>
    <property type="project" value="UniProtKB-SubCell"/>
</dbReference>
<dbReference type="GO" id="GO:0000139">
    <property type="term" value="C:Golgi membrane"/>
    <property type="evidence" value="ECO:0007669"/>
    <property type="project" value="UniProtKB-SubCell"/>
</dbReference>
<dbReference type="EMBL" id="LR011118">
    <property type="protein sequence ID" value="SVE80737.1"/>
    <property type="molecule type" value="mRNA"/>
</dbReference>
<evidence type="ECO:0000313" key="22">
    <source>
        <dbReference type="EMBL" id="SVE80129.1"/>
    </source>
</evidence>
<protein>
    <recommendedName>
        <fullName evidence="17 20">Alpha-1,3-mannosyl-glycoprotein 2-beta-N-acetylglucosaminyltransferase</fullName>
        <shortName evidence="20">GNT-I</shortName>
        <shortName evidence="20">GlcNAc-T I</shortName>
        <ecNumber evidence="17 20">2.4.1.101</ecNumber>
    </recommendedName>
    <alternativeName>
        <fullName evidence="18 20">N-glycosyl-oligosaccharide-glycoprotein N-acetylglucosaminyltransferase I</fullName>
    </alternativeName>
</protein>
<evidence type="ECO:0000256" key="10">
    <source>
        <dbReference type="ARBA" id="ARBA00022968"/>
    </source>
</evidence>
<reference evidence="22" key="1">
    <citation type="submission" date="2018-08" db="EMBL/GenBank/DDBJ databases">
        <authorList>
            <person name="Cornetti L."/>
        </authorList>
    </citation>
    <scope>NUCLEOTIDE SEQUENCE</scope>
    <source>
        <strain evidence="22">CH-H-1</strain>
        <strain evidence="23">FR-SA-1</strain>
    </source>
</reference>
<evidence type="ECO:0000256" key="5">
    <source>
        <dbReference type="ARBA" id="ARBA00022490"/>
    </source>
</evidence>
<evidence type="ECO:0000256" key="19">
    <source>
        <dbReference type="ARBA" id="ARBA00049421"/>
    </source>
</evidence>
<keyword evidence="11" id="KW-1133">Transmembrane helix</keyword>
<evidence type="ECO:0000256" key="6">
    <source>
        <dbReference type="ARBA" id="ARBA00022676"/>
    </source>
</evidence>
<dbReference type="Gene3D" id="3.90.550.10">
    <property type="entry name" value="Spore Coat Polysaccharide Biosynthesis Protein SpsA, Chain A"/>
    <property type="match status" value="1"/>
</dbReference>
<dbReference type="Pfam" id="PF03071">
    <property type="entry name" value="GNT-I"/>
    <property type="match status" value="1"/>
</dbReference>
<dbReference type="OrthoDB" id="440755at2759"/>
<keyword evidence="15 20" id="KW-0464">Manganese</keyword>
<comment type="catalytic activity">
    <reaction evidence="19 20">
        <text>N(4)-(alpha-D-Man-(1-&gt;3)-[alpha-D-Man-(1-&gt;3)-[alpha-D-Man-(1-&gt;6)]-alpha-D-Man-(1-&gt;6)]-beta-D-Man-(1-&gt;4)-beta-D-GlcNAc-(1-&gt;4)-beta-D-GlcNAc)-L-asparaginyl-[protein] (N-glucan mannose isomer 5A1,2) + UDP-N-acetyl-alpha-D-glucosamine = N(4)-{beta-D-GlcNAc-(1-&gt;2)-alpha-D-Man-(1-&gt;3)-[alpha-D-Man-(1-&gt;3)-[alpha-D-Man-(1-&gt;6)]-alpha-D-Man-(1-&gt;6)]-beta-D-Man-(1-&gt;4)-beta-D-GlcNAc-(1-&gt;4)-beta-D-GlcNAc}-L-asparaginyl-[protein] + UDP + H(+)</text>
        <dbReference type="Rhea" id="RHEA:11456"/>
        <dbReference type="Rhea" id="RHEA-COMP:14367"/>
        <dbReference type="Rhea" id="RHEA-COMP:14368"/>
        <dbReference type="ChEBI" id="CHEBI:15378"/>
        <dbReference type="ChEBI" id="CHEBI:57705"/>
        <dbReference type="ChEBI" id="CHEBI:58223"/>
        <dbReference type="ChEBI" id="CHEBI:59087"/>
        <dbReference type="ChEBI" id="CHEBI:60625"/>
        <dbReference type="EC" id="2.4.1.101"/>
    </reaction>
</comment>
<gene>
    <name evidence="22" type="primary">EOG090X06K9</name>
    <name evidence="21" type="ORF">OUZ56_028634</name>
</gene>
<evidence type="ECO:0000256" key="4">
    <source>
        <dbReference type="ARBA" id="ARBA00006492"/>
    </source>
</evidence>
<evidence type="ECO:0000256" key="17">
    <source>
        <dbReference type="ARBA" id="ARBA00038949"/>
    </source>
</evidence>
<dbReference type="SUPFAM" id="SSF53448">
    <property type="entry name" value="Nucleotide-diphospho-sugar transferases"/>
    <property type="match status" value="1"/>
</dbReference>
<evidence type="ECO:0000256" key="1">
    <source>
        <dbReference type="ARBA" id="ARBA00004323"/>
    </source>
</evidence>
<keyword evidence="10 20" id="KW-0735">Signal-anchor</keyword>
<keyword evidence="5" id="KW-0963">Cytoplasm</keyword>
<keyword evidence="13" id="KW-0472">Membrane</keyword>
<dbReference type="EMBL" id="JAOYFB010000040">
    <property type="protein sequence ID" value="KAK4036588.1"/>
    <property type="molecule type" value="Genomic_DNA"/>
</dbReference>
<keyword evidence="12 20" id="KW-0333">Golgi apparatus</keyword>
<evidence type="ECO:0000256" key="14">
    <source>
        <dbReference type="ARBA" id="ARBA00023157"/>
    </source>
</evidence>
<dbReference type="GO" id="GO:0030145">
    <property type="term" value="F:manganese ion binding"/>
    <property type="evidence" value="ECO:0007669"/>
    <property type="project" value="UniProtKB-UniRule"/>
</dbReference>
<dbReference type="InterPro" id="IPR052261">
    <property type="entry name" value="Glycosyltransferase_13"/>
</dbReference>
<evidence type="ECO:0000256" key="13">
    <source>
        <dbReference type="ARBA" id="ARBA00023136"/>
    </source>
</evidence>
<comment type="function">
    <text evidence="16 20">Initiates complex N-linked carbohydrate formation. Essential for the conversion of high-mannose to hybrid and complex N-glycans.</text>
</comment>
<dbReference type="InterPro" id="IPR029044">
    <property type="entry name" value="Nucleotide-diphossugar_trans"/>
</dbReference>
<keyword evidence="24" id="KW-1185">Reference proteome</keyword>
<name>A0A0P5H7U1_9CRUS</name>
<evidence type="ECO:0000256" key="9">
    <source>
        <dbReference type="ARBA" id="ARBA00022723"/>
    </source>
</evidence>
<dbReference type="FunFam" id="3.90.550.10:FF:000055">
    <property type="entry name" value="Alpha-1,3-mannosyl-glycoprotein 2-beta-N-acetylglucosaminyltransferase"/>
    <property type="match status" value="1"/>
</dbReference>